<protein>
    <submittedName>
        <fullName evidence="1">Uncharacterized protein</fullName>
    </submittedName>
</protein>
<accession>A0A450YTB6</accession>
<dbReference type="EMBL" id="CAADFU010000200">
    <property type="protein sequence ID" value="VFK49609.1"/>
    <property type="molecule type" value="Genomic_DNA"/>
</dbReference>
<reference evidence="1" key="1">
    <citation type="submission" date="2019-02" db="EMBL/GenBank/DDBJ databases">
        <authorList>
            <person name="Gruber-Vodicka R. H."/>
            <person name="Seah K. B. B."/>
        </authorList>
    </citation>
    <scope>NUCLEOTIDE SEQUENCE</scope>
    <source>
        <strain evidence="2">BECK_S1320</strain>
        <strain evidence="1">BECK_S1321</strain>
    </source>
</reference>
<sequence length="81" mass="9386">MNGVRTLFSCFEIEGGIRHTLKRDDRTLVERRQRDSNFGRSSAHRMDGPARCHNAAMNAAENDRAMSFRYGKRRSDNPCRQ</sequence>
<dbReference type="AlphaFoldDB" id="A0A450YTB6"/>
<evidence type="ECO:0000313" key="1">
    <source>
        <dbReference type="EMBL" id="VFK44807.1"/>
    </source>
</evidence>
<proteinExistence type="predicted"/>
<gene>
    <name evidence="2" type="ORF">BECKSD772E_GA0070983_12004</name>
    <name evidence="1" type="ORF">BECKSD772F_GA0070984_11964</name>
</gene>
<evidence type="ECO:0000313" key="2">
    <source>
        <dbReference type="EMBL" id="VFK49609.1"/>
    </source>
</evidence>
<organism evidence="1">
    <name type="scientific">Candidatus Kentrum sp. SD</name>
    <dbReference type="NCBI Taxonomy" id="2126332"/>
    <lineage>
        <taxon>Bacteria</taxon>
        <taxon>Pseudomonadati</taxon>
        <taxon>Pseudomonadota</taxon>
        <taxon>Gammaproteobacteria</taxon>
        <taxon>Candidatus Kentrum</taxon>
    </lineage>
</organism>
<name>A0A450YTB6_9GAMM</name>
<dbReference type="EMBL" id="CAADFR010000196">
    <property type="protein sequence ID" value="VFK44807.1"/>
    <property type="molecule type" value="Genomic_DNA"/>
</dbReference>